<name>A0ABT8BFL3_9HYPH</name>
<dbReference type="Pfam" id="PF06776">
    <property type="entry name" value="IalB"/>
    <property type="match status" value="1"/>
</dbReference>
<evidence type="ECO:0000313" key="4">
    <source>
        <dbReference type="Proteomes" id="UP001224644"/>
    </source>
</evidence>
<feature type="compositionally biased region" description="Low complexity" evidence="1">
    <location>
        <begin position="56"/>
        <end position="74"/>
    </location>
</feature>
<evidence type="ECO:0000256" key="1">
    <source>
        <dbReference type="SAM" id="MobiDB-lite"/>
    </source>
</evidence>
<comment type="caution">
    <text evidence="3">The sequence shown here is derived from an EMBL/GenBank/DDBJ whole genome shotgun (WGS) entry which is preliminary data.</text>
</comment>
<organism evidence="3 4">
    <name type="scientific">Methylobacterium adhaesivum</name>
    <dbReference type="NCBI Taxonomy" id="333297"/>
    <lineage>
        <taxon>Bacteria</taxon>
        <taxon>Pseudomonadati</taxon>
        <taxon>Pseudomonadota</taxon>
        <taxon>Alphaproteobacteria</taxon>
        <taxon>Hyphomicrobiales</taxon>
        <taxon>Methylobacteriaceae</taxon>
        <taxon>Methylobacterium</taxon>
    </lineage>
</organism>
<evidence type="ECO:0000313" key="3">
    <source>
        <dbReference type="EMBL" id="MDN3590653.1"/>
    </source>
</evidence>
<evidence type="ECO:0000256" key="2">
    <source>
        <dbReference type="SAM" id="SignalP"/>
    </source>
</evidence>
<proteinExistence type="predicted"/>
<dbReference type="Gene3D" id="2.60.40.1880">
    <property type="entry name" value="Invasion associated locus B (IalB) protein"/>
    <property type="match status" value="1"/>
</dbReference>
<protein>
    <submittedName>
        <fullName evidence="3">Invasion associated locus B family protein</fullName>
    </submittedName>
</protein>
<feature type="chain" id="PRO_5045094318" evidence="2">
    <location>
        <begin position="33"/>
        <end position="227"/>
    </location>
</feature>
<keyword evidence="2" id="KW-0732">Signal</keyword>
<gene>
    <name evidence="3" type="ORF">QWZ12_08510</name>
</gene>
<dbReference type="InterPro" id="IPR038696">
    <property type="entry name" value="IalB_sf"/>
</dbReference>
<sequence length="227" mass="23140">MPLNRPFDPCAAVIGLFLSFALLSVTTHPTHAQDTEGAEAPADAAPKPRVKPKPAPASKPAAPAKSAPIAAQAPTTPWPAGASSVSEVYGDWTVVCAREGTVPATCTLMQAQGSKTDGRRSFAIELRTPTEGRAAGLILMPLGLNIEGGVQFKLDDAVLGQGAPFLSCSQEGCIVPVSFPTMATDAMKSAKALSVTATRPDAKEPLVVTVPLGGFGPAMARAVALAG</sequence>
<keyword evidence="4" id="KW-1185">Reference proteome</keyword>
<feature type="region of interest" description="Disordered" evidence="1">
    <location>
        <begin position="31"/>
        <end position="77"/>
    </location>
</feature>
<dbReference type="RefSeq" id="WP_238222920.1">
    <property type="nucleotide sequence ID" value="NZ_BPQD01000003.1"/>
</dbReference>
<dbReference type="InterPro" id="IPR010642">
    <property type="entry name" value="Invasion_prot_B"/>
</dbReference>
<reference evidence="4" key="1">
    <citation type="journal article" date="2019" name="Int. J. Syst. Evol. Microbiol.">
        <title>The Global Catalogue of Microorganisms (GCM) 10K type strain sequencing project: providing services to taxonomists for standard genome sequencing and annotation.</title>
        <authorList>
            <consortium name="The Broad Institute Genomics Platform"/>
            <consortium name="The Broad Institute Genome Sequencing Center for Infectious Disease"/>
            <person name="Wu L."/>
            <person name="Ma J."/>
        </authorList>
    </citation>
    <scope>NUCLEOTIDE SEQUENCE [LARGE SCALE GENOMIC DNA]</scope>
    <source>
        <strain evidence="4">CECT 7069</strain>
    </source>
</reference>
<dbReference type="Proteomes" id="UP001224644">
    <property type="component" value="Unassembled WGS sequence"/>
</dbReference>
<feature type="signal peptide" evidence="2">
    <location>
        <begin position="1"/>
        <end position="32"/>
    </location>
</feature>
<accession>A0ABT8BFL3</accession>
<dbReference type="EMBL" id="JAUFPX010000006">
    <property type="protein sequence ID" value="MDN3590653.1"/>
    <property type="molecule type" value="Genomic_DNA"/>
</dbReference>